<dbReference type="PANTHER" id="PTHR32089">
    <property type="entry name" value="METHYL-ACCEPTING CHEMOTAXIS PROTEIN MCPB"/>
    <property type="match status" value="1"/>
</dbReference>
<feature type="domain" description="HAMP" evidence="3">
    <location>
        <begin position="400"/>
        <end position="452"/>
    </location>
</feature>
<evidence type="ECO:0000256" key="2">
    <source>
        <dbReference type="SAM" id="Phobius"/>
    </source>
</evidence>
<dbReference type="AlphaFoldDB" id="A0AAU7CNN9"/>
<feature type="compositionally biased region" description="Polar residues" evidence="1">
    <location>
        <begin position="470"/>
        <end position="479"/>
    </location>
</feature>
<feature type="compositionally biased region" description="Basic residues" evidence="1">
    <location>
        <begin position="489"/>
        <end position="500"/>
    </location>
</feature>
<accession>A0AAU7CNN9</accession>
<dbReference type="Pfam" id="PF00672">
    <property type="entry name" value="HAMP"/>
    <property type="match status" value="1"/>
</dbReference>
<evidence type="ECO:0000256" key="1">
    <source>
        <dbReference type="SAM" id="MobiDB-lite"/>
    </source>
</evidence>
<feature type="region of interest" description="Disordered" evidence="1">
    <location>
        <begin position="470"/>
        <end position="506"/>
    </location>
</feature>
<proteinExistence type="predicted"/>
<keyword evidence="2" id="KW-0812">Transmembrane</keyword>
<reference evidence="4" key="1">
    <citation type="submission" date="2024-05" db="EMBL/GenBank/DDBJ databases">
        <title>Planctomycetes of the genus Singulisphaera possess chitinolytic capabilities.</title>
        <authorList>
            <person name="Ivanova A."/>
        </authorList>
    </citation>
    <scope>NUCLEOTIDE SEQUENCE</scope>
    <source>
        <strain evidence="4">Ch08T</strain>
    </source>
</reference>
<evidence type="ECO:0000259" key="3">
    <source>
        <dbReference type="PROSITE" id="PS50885"/>
    </source>
</evidence>
<evidence type="ECO:0000313" key="4">
    <source>
        <dbReference type="EMBL" id="XBH06678.1"/>
    </source>
</evidence>
<dbReference type="RefSeq" id="WP_406699528.1">
    <property type="nucleotide sequence ID" value="NZ_CP155447.1"/>
</dbReference>
<name>A0AAU7CNN9_9BACT</name>
<keyword evidence="2" id="KW-1133">Transmembrane helix</keyword>
<dbReference type="CDD" id="cd06225">
    <property type="entry name" value="HAMP"/>
    <property type="match status" value="1"/>
</dbReference>
<protein>
    <submittedName>
        <fullName evidence="4">Methyl-accepting chemotaxis protein</fullName>
    </submittedName>
</protein>
<dbReference type="InterPro" id="IPR003660">
    <property type="entry name" value="HAMP_dom"/>
</dbReference>
<gene>
    <name evidence="4" type="ORF">V5E97_11750</name>
</gene>
<feature type="transmembrane region" description="Helical" evidence="2">
    <location>
        <begin position="378"/>
        <end position="399"/>
    </location>
</feature>
<dbReference type="PROSITE" id="PS50885">
    <property type="entry name" value="HAMP"/>
    <property type="match status" value="1"/>
</dbReference>
<dbReference type="PANTHER" id="PTHR32089:SF112">
    <property type="entry name" value="LYSOZYME-LIKE PROTEIN-RELATED"/>
    <property type="match status" value="1"/>
</dbReference>
<dbReference type="SMART" id="SM00304">
    <property type="entry name" value="HAMP"/>
    <property type="match status" value="1"/>
</dbReference>
<dbReference type="EMBL" id="CP155447">
    <property type="protein sequence ID" value="XBH06678.1"/>
    <property type="molecule type" value="Genomic_DNA"/>
</dbReference>
<feature type="region of interest" description="Disordered" evidence="1">
    <location>
        <begin position="1"/>
        <end position="55"/>
    </location>
</feature>
<sequence>MGGNLGQPQRAGTLGHSGMTGGRPVTDPREARTGTEASGIESKKPPISATPTQVHPRMNLRLPSLSSASIASRLLFWFLAIALVPSIILTAVTSYLSRRSVEISVHDRLMVIADAKTTQLENFIRERRGDVAVLGQAPAVVTAVTRLSELVKTGKRDTDEYRRDAEVMRTGLGVFAHSYGYPNIYIFDIEGVPLASYQRGFDTGENLLTGPMKGTEFADAFVRARTLLQAVMSDYQLYPGRSQPSAFVAGPVMQNGISVGVAIVELGNAQVFRVFEDYSGLGSTGETVVAMRAGEEMTFVAPTRFDRTSAFRLKIPLGGASSEGMQRAVRGKRGYGEGRDYRGLPVIAAWSYLPSYRWGMVVKQDVGEAFELIRQQRIVVVILLSLTVVAVGLVAILVARSLSRPIRDAADVANRVAAGDLSVQIKTRATGEAGQLLTAVKKMTLDLKTLIGKIQKSSVALMSTATEIAATSRQQQETVNEYGPPPARRPPRPSRSRRPARNCSAP</sequence>
<dbReference type="SUPFAM" id="SSF158472">
    <property type="entry name" value="HAMP domain-like"/>
    <property type="match status" value="1"/>
</dbReference>
<feature type="transmembrane region" description="Helical" evidence="2">
    <location>
        <begin position="74"/>
        <end position="96"/>
    </location>
</feature>
<keyword evidence="2" id="KW-0472">Membrane</keyword>
<dbReference type="GO" id="GO:0016020">
    <property type="term" value="C:membrane"/>
    <property type="evidence" value="ECO:0007669"/>
    <property type="project" value="InterPro"/>
</dbReference>
<dbReference type="Gene3D" id="6.10.340.10">
    <property type="match status" value="1"/>
</dbReference>
<organism evidence="4">
    <name type="scientific">Singulisphaera sp. Ch08</name>
    <dbReference type="NCBI Taxonomy" id="3120278"/>
    <lineage>
        <taxon>Bacteria</taxon>
        <taxon>Pseudomonadati</taxon>
        <taxon>Planctomycetota</taxon>
        <taxon>Planctomycetia</taxon>
        <taxon>Isosphaerales</taxon>
        <taxon>Isosphaeraceae</taxon>
        <taxon>Singulisphaera</taxon>
    </lineage>
</organism>
<dbReference type="GO" id="GO:0007165">
    <property type="term" value="P:signal transduction"/>
    <property type="evidence" value="ECO:0007669"/>
    <property type="project" value="InterPro"/>
</dbReference>